<comment type="subunit">
    <text evidence="4 6">Monomer.</text>
</comment>
<proteinExistence type="inferred from homology"/>
<evidence type="ECO:0000256" key="6">
    <source>
        <dbReference type="RuleBase" id="RU000646"/>
    </source>
</evidence>
<keyword evidence="10" id="KW-1185">Reference proteome</keyword>
<accession>D3PEE0</accession>
<protein>
    <recommendedName>
        <fullName evidence="4 5">Translation initiation factor IF-3</fullName>
    </recommendedName>
</protein>
<comment type="similarity">
    <text evidence="1 4 6">Belongs to the IF-3 family.</text>
</comment>
<dbReference type="GO" id="GO:0032790">
    <property type="term" value="P:ribosome disassembly"/>
    <property type="evidence" value="ECO:0007669"/>
    <property type="project" value="TreeGrafter"/>
</dbReference>
<comment type="subcellular location">
    <subcellularLocation>
        <location evidence="4 6">Cytoplasm</location>
    </subcellularLocation>
</comment>
<feature type="domain" description="Translation initiation factor 3 N-terminal" evidence="8">
    <location>
        <begin position="2"/>
        <end position="59"/>
    </location>
</feature>
<keyword evidence="2 4" id="KW-0396">Initiation factor</keyword>
<keyword evidence="3 4" id="KW-0648">Protein biosynthesis</keyword>
<evidence type="ECO:0000259" key="7">
    <source>
        <dbReference type="Pfam" id="PF00707"/>
    </source>
</evidence>
<evidence type="ECO:0000256" key="1">
    <source>
        <dbReference type="ARBA" id="ARBA00005439"/>
    </source>
</evidence>
<dbReference type="InterPro" id="IPR001288">
    <property type="entry name" value="Translation_initiation_fac_3"/>
</dbReference>
<dbReference type="Pfam" id="PF00707">
    <property type="entry name" value="IF3_C"/>
    <property type="match status" value="1"/>
</dbReference>
<dbReference type="EMBL" id="AP011529">
    <property type="protein sequence ID" value="BAI80963.1"/>
    <property type="molecule type" value="Genomic_DNA"/>
</dbReference>
<evidence type="ECO:0000313" key="10">
    <source>
        <dbReference type="Proteomes" id="UP000001520"/>
    </source>
</evidence>
<dbReference type="SUPFAM" id="SSF54364">
    <property type="entry name" value="Translation initiation factor IF3, N-terminal domain"/>
    <property type="match status" value="1"/>
</dbReference>
<dbReference type="PANTHER" id="PTHR10938:SF0">
    <property type="entry name" value="TRANSLATION INITIATION FACTOR IF-3, MITOCHONDRIAL"/>
    <property type="match status" value="1"/>
</dbReference>
<dbReference type="InterPro" id="IPR036787">
    <property type="entry name" value="T_IF-3_N_sf"/>
</dbReference>
<dbReference type="GO" id="GO:0003743">
    <property type="term" value="F:translation initiation factor activity"/>
    <property type="evidence" value="ECO:0007669"/>
    <property type="project" value="UniProtKB-UniRule"/>
</dbReference>
<dbReference type="SUPFAM" id="SSF55200">
    <property type="entry name" value="Translation initiation factor IF3, C-terminal domain"/>
    <property type="match status" value="1"/>
</dbReference>
<dbReference type="InterPro" id="IPR019813">
    <property type="entry name" value="Translation_initiation_fac3_CS"/>
</dbReference>
<dbReference type="PANTHER" id="PTHR10938">
    <property type="entry name" value="TRANSLATION INITIATION FACTOR IF-3"/>
    <property type="match status" value="1"/>
</dbReference>
<dbReference type="FunFam" id="3.30.110.10:FF:000001">
    <property type="entry name" value="Translation initiation factor IF-3"/>
    <property type="match status" value="1"/>
</dbReference>
<organism evidence="9 10">
    <name type="scientific">Deferribacter desulfuricans (strain DSM 14783 / JCM 11476 / NBRC 101012 / SSM1)</name>
    <dbReference type="NCBI Taxonomy" id="639282"/>
    <lineage>
        <taxon>Bacteria</taxon>
        <taxon>Pseudomonadati</taxon>
        <taxon>Deferribacterota</taxon>
        <taxon>Deferribacteres</taxon>
        <taxon>Deferribacterales</taxon>
        <taxon>Deferribacteraceae</taxon>
        <taxon>Deferribacter</taxon>
    </lineage>
</organism>
<dbReference type="GO" id="GO:0043022">
    <property type="term" value="F:ribosome binding"/>
    <property type="evidence" value="ECO:0007669"/>
    <property type="project" value="TreeGrafter"/>
</dbReference>
<evidence type="ECO:0000256" key="4">
    <source>
        <dbReference type="HAMAP-Rule" id="MF_00080"/>
    </source>
</evidence>
<reference evidence="9 10" key="1">
    <citation type="journal article" date="2010" name="DNA Res.">
        <title>Bacterial lifestyle in a deep-sea hydrothermal vent chimney revealed by the genome sequence of the thermophilic bacterium Deferribacter desulfuricans SSM1.</title>
        <authorList>
            <person name="Takaki Y."/>
            <person name="Shimamura S."/>
            <person name="Nakagawa S."/>
            <person name="Fukuhara Y."/>
            <person name="Horikawa H."/>
            <person name="Ankai A."/>
            <person name="Harada T."/>
            <person name="Hosoyama A."/>
            <person name="Oguchi A."/>
            <person name="Fukui S."/>
            <person name="Fujita N."/>
            <person name="Takami H."/>
            <person name="Takai K."/>
        </authorList>
    </citation>
    <scope>NUCLEOTIDE SEQUENCE [LARGE SCALE GENOMIC DNA]</scope>
    <source>
        <strain evidence="10">DSM 14783 / JCM 11476 / NBRC 101012 / SSM1</strain>
    </source>
</reference>
<dbReference type="InterPro" id="IPR019815">
    <property type="entry name" value="Translation_initiation_fac_3_C"/>
</dbReference>
<dbReference type="HOGENOM" id="CLU_054919_3_2_0"/>
<dbReference type="InterPro" id="IPR019814">
    <property type="entry name" value="Translation_initiation_fac_3_N"/>
</dbReference>
<dbReference type="Pfam" id="PF05198">
    <property type="entry name" value="IF3_N"/>
    <property type="match status" value="1"/>
</dbReference>
<evidence type="ECO:0000256" key="2">
    <source>
        <dbReference type="ARBA" id="ARBA00022540"/>
    </source>
</evidence>
<evidence type="ECO:0000313" key="9">
    <source>
        <dbReference type="EMBL" id="BAI80963.1"/>
    </source>
</evidence>
<keyword evidence="4" id="KW-0963">Cytoplasm</keyword>
<evidence type="ECO:0000259" key="8">
    <source>
        <dbReference type="Pfam" id="PF05198"/>
    </source>
</evidence>
<dbReference type="HAMAP" id="MF_00080">
    <property type="entry name" value="IF_3"/>
    <property type="match status" value="1"/>
</dbReference>
<dbReference type="Proteomes" id="UP000001520">
    <property type="component" value="Chromosome"/>
</dbReference>
<dbReference type="InterPro" id="IPR036788">
    <property type="entry name" value="T_IF-3_C_sf"/>
</dbReference>
<comment type="function">
    <text evidence="4 6">IF-3 binds to the 30S ribosomal subunit and shifts the equilibrium between 70S ribosomes and their 50S and 30S subunits in favor of the free subunits, thus enhancing the availability of 30S subunits on which protein synthesis initiation begins.</text>
</comment>
<dbReference type="NCBIfam" id="TIGR00168">
    <property type="entry name" value="infC"/>
    <property type="match status" value="1"/>
</dbReference>
<dbReference type="GO" id="GO:0016020">
    <property type="term" value="C:membrane"/>
    <property type="evidence" value="ECO:0007669"/>
    <property type="project" value="TreeGrafter"/>
</dbReference>
<dbReference type="AlphaFoldDB" id="D3PEE0"/>
<evidence type="ECO:0000256" key="3">
    <source>
        <dbReference type="ARBA" id="ARBA00022917"/>
    </source>
</evidence>
<dbReference type="STRING" id="639282.DEFDS_1503"/>
<feature type="domain" description="Translation initiation factor 3 C-terminal" evidence="7">
    <location>
        <begin position="68"/>
        <end position="153"/>
    </location>
</feature>
<dbReference type="PROSITE" id="PS00938">
    <property type="entry name" value="IF3"/>
    <property type="match status" value="1"/>
</dbReference>
<name>D3PEE0_DEFDS</name>
<sequence>MILEDGTQYGVVSIEEALKVAEERGYDLVEVAPNAKPPVCKVMDYGKYKFEKNKKEREARKKLRQHQIDVKEMKFRPKIDEHDYQVKLKHVKRFLEDGDKVKVVMRYRGREMAFQEQGLEVLNRIVRDLEDLCVVEKHPEMQGRQQVMVLAPKHN</sequence>
<dbReference type="KEGG" id="ddf:DEFDS_1503"/>
<evidence type="ECO:0000256" key="5">
    <source>
        <dbReference type="NCBIfam" id="TIGR00168"/>
    </source>
</evidence>
<gene>
    <name evidence="4 9" type="primary">infC</name>
    <name evidence="9" type="ordered locus">DEFDS_1503</name>
</gene>
<dbReference type="GO" id="GO:0005829">
    <property type="term" value="C:cytosol"/>
    <property type="evidence" value="ECO:0007669"/>
    <property type="project" value="TreeGrafter"/>
</dbReference>
<dbReference type="Gene3D" id="3.30.110.10">
    <property type="entry name" value="Translation initiation factor 3 (IF-3), C-terminal domain"/>
    <property type="match status" value="1"/>
</dbReference>
<dbReference type="Gene3D" id="3.10.20.80">
    <property type="entry name" value="Translation initiation factor 3 (IF-3), N-terminal domain"/>
    <property type="match status" value="1"/>
</dbReference>
<dbReference type="eggNOG" id="COG0290">
    <property type="taxonomic scope" value="Bacteria"/>
</dbReference>